<evidence type="ECO:0000256" key="3">
    <source>
        <dbReference type="PIRSR" id="PIRSR001359-3"/>
    </source>
</evidence>
<dbReference type="GO" id="GO:0005975">
    <property type="term" value="P:carbohydrate metabolic process"/>
    <property type="evidence" value="ECO:0007669"/>
    <property type="project" value="InterPro"/>
</dbReference>
<dbReference type="EMBL" id="FMKA01000011">
    <property type="protein sequence ID" value="SCP97497.1"/>
    <property type="molecule type" value="Genomic_DNA"/>
</dbReference>
<dbReference type="CDD" id="cd00947">
    <property type="entry name" value="TBP_aldolase_IIB"/>
    <property type="match status" value="1"/>
</dbReference>
<dbReference type="NCBIfam" id="TIGR00167">
    <property type="entry name" value="cbbA"/>
    <property type="match status" value="1"/>
</dbReference>
<accession>A0A1D3TTZ7</accession>
<feature type="binding site" evidence="3">
    <location>
        <position position="120"/>
    </location>
    <ligand>
        <name>Zn(2+)</name>
        <dbReference type="ChEBI" id="CHEBI:29105"/>
        <label>2</label>
    </ligand>
</feature>
<dbReference type="Pfam" id="PF01116">
    <property type="entry name" value="F_bP_aldolase"/>
    <property type="match status" value="1"/>
</dbReference>
<keyword evidence="3" id="KW-0862">Zinc</keyword>
<dbReference type="GO" id="GO:0016832">
    <property type="term" value="F:aldehyde-lyase activity"/>
    <property type="evidence" value="ECO:0007669"/>
    <property type="project" value="InterPro"/>
</dbReference>
<dbReference type="PIRSF" id="PIRSF001359">
    <property type="entry name" value="F_bP_aldolase_II"/>
    <property type="match status" value="1"/>
</dbReference>
<dbReference type="OrthoDB" id="9803995at2"/>
<dbReference type="RefSeq" id="WP_091233662.1">
    <property type="nucleotide sequence ID" value="NZ_FMKA01000011.1"/>
</dbReference>
<feature type="binding site" evidence="2">
    <location>
        <begin position="271"/>
        <end position="274"/>
    </location>
    <ligand>
        <name>dihydroxyacetone phosphate</name>
        <dbReference type="ChEBI" id="CHEBI:57642"/>
    </ligand>
</feature>
<dbReference type="GO" id="GO:0008270">
    <property type="term" value="F:zinc ion binding"/>
    <property type="evidence" value="ECO:0007669"/>
    <property type="project" value="InterPro"/>
</dbReference>
<dbReference type="SUPFAM" id="SSF51569">
    <property type="entry name" value="Aldolase"/>
    <property type="match status" value="1"/>
</dbReference>
<dbReference type="PANTHER" id="PTHR30304:SF0">
    <property type="entry name" value="D-TAGATOSE-1,6-BISPHOSPHATE ALDOLASE SUBUNIT GATY-RELATED"/>
    <property type="match status" value="1"/>
</dbReference>
<dbReference type="InterPro" id="IPR000771">
    <property type="entry name" value="FBA_II"/>
</dbReference>
<evidence type="ECO:0000256" key="1">
    <source>
        <dbReference type="PIRSR" id="PIRSR001359-1"/>
    </source>
</evidence>
<gene>
    <name evidence="4" type="ORF">SAMN05421730_101128</name>
</gene>
<keyword evidence="5" id="KW-1185">Reference proteome</keyword>
<protein>
    <submittedName>
        <fullName evidence="4">Fructose-bisphosphate aldolase, class II</fullName>
    </submittedName>
</protein>
<feature type="binding site" evidence="3">
    <location>
        <position position="228"/>
    </location>
    <ligand>
        <name>Zn(2+)</name>
        <dbReference type="ChEBI" id="CHEBI:29105"/>
        <label>1</label>
        <note>catalytic</note>
    </ligand>
</feature>
<organism evidence="4 5">
    <name type="scientific">Anaerobium acetethylicum</name>
    <dbReference type="NCBI Taxonomy" id="1619234"/>
    <lineage>
        <taxon>Bacteria</taxon>
        <taxon>Bacillati</taxon>
        <taxon>Bacillota</taxon>
        <taxon>Clostridia</taxon>
        <taxon>Lachnospirales</taxon>
        <taxon>Lachnospiraceae</taxon>
        <taxon>Anaerobium</taxon>
    </lineage>
</organism>
<feature type="active site" description="Proton donor" evidence="1">
    <location>
        <position position="98"/>
    </location>
</feature>
<reference evidence="4 5" key="1">
    <citation type="submission" date="2016-09" db="EMBL/GenBank/DDBJ databases">
        <authorList>
            <person name="Capua I."/>
            <person name="De Benedictis P."/>
            <person name="Joannis T."/>
            <person name="Lombin L.H."/>
            <person name="Cattoli G."/>
        </authorList>
    </citation>
    <scope>NUCLEOTIDE SEQUENCE [LARGE SCALE GENOMIC DNA]</scope>
    <source>
        <strain evidence="4 5">GluBS11</strain>
    </source>
</reference>
<dbReference type="PANTHER" id="PTHR30304">
    <property type="entry name" value="D-TAGATOSE-1,6-BISPHOSPHATE ALDOLASE"/>
    <property type="match status" value="1"/>
</dbReference>
<feature type="binding site" evidence="2">
    <location>
        <position position="195"/>
    </location>
    <ligand>
        <name>dihydroxyacetone phosphate</name>
        <dbReference type="ChEBI" id="CHEBI:57642"/>
    </ligand>
</feature>
<feature type="binding site" evidence="2">
    <location>
        <begin position="229"/>
        <end position="231"/>
    </location>
    <ligand>
        <name>dihydroxyacetone phosphate</name>
        <dbReference type="ChEBI" id="CHEBI:57642"/>
    </ligand>
</feature>
<dbReference type="Gene3D" id="3.20.20.70">
    <property type="entry name" value="Aldolase class I"/>
    <property type="match status" value="1"/>
</dbReference>
<proteinExistence type="predicted"/>
<feature type="binding site" evidence="3">
    <location>
        <position position="150"/>
    </location>
    <ligand>
        <name>Zn(2+)</name>
        <dbReference type="ChEBI" id="CHEBI:29105"/>
        <label>2</label>
    </ligand>
</feature>
<evidence type="ECO:0000313" key="4">
    <source>
        <dbReference type="EMBL" id="SCP97497.1"/>
    </source>
</evidence>
<name>A0A1D3TTZ7_9FIRM</name>
<feature type="binding site" evidence="3">
    <location>
        <position position="194"/>
    </location>
    <ligand>
        <name>Zn(2+)</name>
        <dbReference type="ChEBI" id="CHEBI:29105"/>
        <label>1</label>
        <note>catalytic</note>
    </ligand>
</feature>
<comment type="cofactor">
    <cofactor evidence="3">
        <name>Zn(2+)</name>
        <dbReference type="ChEBI" id="CHEBI:29105"/>
    </cofactor>
    <text evidence="3">Binds 2 Zn(2+) ions per subunit. One is catalytic and the other provides a structural contribution.</text>
</comment>
<dbReference type="InterPro" id="IPR050246">
    <property type="entry name" value="Class_II_FBP_aldolase"/>
</dbReference>
<sequence length="383" mass="41694">MPVIPLRPLLEATEKYQFAQGAFNVNAVAQVKAAIEVHEMFRSAAILQGADLANGFMGGRTDFFNSTLEDKKAGAKNIADAVRKYGENSPVPIVLHLDHGKDFESVKAAIDGGYTSVMIDGSSLPYDENVELTREVVKYAHARGVSVEGELGVLAGVEDHVFSDASTYTNPLSAVDFFKKTQADCLAISYGTMHGAVKGKDVKLRKEIVIAIKECMKHERVFGALVSHGSSTVPKYIVDEINALGGDIQNTGGIAVSELKKAIDCGIGKINVDTDLRMAVTRNLREFFKYNPSKRDSASIGAVYQILEEKKNQFDPRVFITPIMDTVMYGNIPDDDVAAVVECMEKGVKEVLGTLIVEFGSVGKAPLVECATLEDMIERYKRT</sequence>
<dbReference type="InterPro" id="IPR013785">
    <property type="entry name" value="Aldolase_TIM"/>
</dbReference>
<evidence type="ECO:0000256" key="2">
    <source>
        <dbReference type="PIRSR" id="PIRSR001359-2"/>
    </source>
</evidence>
<evidence type="ECO:0000313" key="5">
    <source>
        <dbReference type="Proteomes" id="UP000199315"/>
    </source>
</evidence>
<feature type="binding site" evidence="3">
    <location>
        <position position="99"/>
    </location>
    <ligand>
        <name>Zn(2+)</name>
        <dbReference type="ChEBI" id="CHEBI:29105"/>
        <label>1</label>
        <note>catalytic</note>
    </ligand>
</feature>
<dbReference type="Proteomes" id="UP000199315">
    <property type="component" value="Unassembled WGS sequence"/>
</dbReference>
<dbReference type="STRING" id="1619234.SAMN05421730_101128"/>
<dbReference type="AlphaFoldDB" id="A0A1D3TTZ7"/>
<keyword evidence="3" id="KW-0479">Metal-binding</keyword>